<evidence type="ECO:0000256" key="2">
    <source>
        <dbReference type="ARBA" id="ARBA00023015"/>
    </source>
</evidence>
<feature type="compositionally biased region" description="Low complexity" evidence="5">
    <location>
        <begin position="868"/>
        <end position="888"/>
    </location>
</feature>
<keyword evidence="3" id="KW-0804">Transcription</keyword>
<feature type="domain" description="Mediator complex subunit 15 KIX" evidence="6">
    <location>
        <begin position="31"/>
        <end position="106"/>
    </location>
</feature>
<feature type="compositionally biased region" description="Low complexity" evidence="5">
    <location>
        <begin position="470"/>
        <end position="483"/>
    </location>
</feature>
<dbReference type="FunFam" id="1.10.246.20:FF:000003">
    <property type="entry name" value="Mediator of RNA polymerase II transcription subunit 15a"/>
    <property type="match status" value="1"/>
</dbReference>
<dbReference type="KEGG" id="egu:105043180"/>
<feature type="compositionally biased region" description="Polar residues" evidence="5">
    <location>
        <begin position="174"/>
        <end position="188"/>
    </location>
</feature>
<evidence type="ECO:0000259" key="7">
    <source>
        <dbReference type="Pfam" id="PF21539"/>
    </source>
</evidence>
<dbReference type="InterPro" id="IPR036546">
    <property type="entry name" value="MED15_KIX"/>
</dbReference>
<sequence length="1210" mass="135382">MEGSSRNPSAEGSSHAGTRTEGSSRTDARPTDWRSLVNTESRQRVIAKIMNSLKKHLPPGASEGLNDLQRIAVRFEEKVYAAATSQYDYLRRISSKLLSMEMRAQNGVGINFSPSVLATGNQNLAHPALSESSPIASLGIQSQVSSERQSLVMSHVNQSPVLPPLLPQNHQHKATSATTPPGSANLARSSVSGFSEYIVANTDQTSHFQNISSVSQNSINSSTGQSLTPKRYANVQRQTHGRQRQQQTLIAQQHQQQSQNTFVYQHQHQQQILKQNVSHPSSLQSQIQQQLQQQQQTLLHPDQMKSSQQPLMQMASSLQSGQSMVQQMQPTMTQSVSQSNLQKNHIQQCLPSSLKQHPQSVARQKKQSQPIIHQQSSSLQQESTSVPQQSILSSSQKLMRQHSSISDMQQSKLLGRQNSALDIQQQQQRLPGQKNSLLSIQQALPESSQQIISLHQQQQLRLQSNISGLKPQLQPQQQQQQQQIFGSHSSAPNMQQNPCTVCSPQRTKAVTEQQIQQPTIAFVQSQGRLSQYQLSQEQLMSQVQSQPSRLQQQLDMHQQSNSLQQEMQQRPQSSGALLQPQNLIEEQRQYIQSQRGLPEATSNTQNRNAGVVDWQEEIYQEIMSWKKYSTELNELNGKVILKIEQLQHEGVNPATKQSERLHRMKIYKSLLDAILHLLPISKSNINSDVKRKFPYLKKYMRNFKNLNMKRSVPSEFQGRSQSMPQHLPSQVSQLQQHDDRVNEVQQINLQCLVASMQSAAAPSMQHGSMHLSMPVHVPTAQQNMANTLQPTPRLDPTKQGSLDSMQQGTVGLVQQDGVGSLQTAISASQQPHLKQQHHEQQQQLFQTQQMKQQFQQHQMQLLLQKQQKQQLIQQPPPMQLHQQQKQQQVTHLPPHQMPQHPKNDVNELKGKQSSGIKSGLYQQHCPAGQHHNYTSPDGCEANVVSTTNPGQSNAKEQPIERLINVVQSLSPKKLSSPVRDMRSVIRMIDGNGGLAPGNDSRVATGDLTAIPLNVMPSAGSMNDSSQQSYELKISGLESTATSNLKRQKVEVNHALLEEINEINQKLIDMVITLSEDADVAAAAVRGEGTVVKCSFNAAFLCPNLKSHFASDQMPPIMPLRFLIPTNYPKSSPVILDMVPSELSKEFQDLSVNAWSRFRISLRDLPQPLSLREIVKTWDACARKVIEEYAQQNGGGSFSSRFGAWENCVSA</sequence>
<feature type="compositionally biased region" description="Basic and acidic residues" evidence="5">
    <location>
        <begin position="22"/>
        <end position="32"/>
    </location>
</feature>
<reference evidence="9" key="1">
    <citation type="submission" date="2025-08" db="UniProtKB">
        <authorList>
            <consortium name="RefSeq"/>
        </authorList>
    </citation>
    <scope>IDENTIFICATION</scope>
</reference>
<feature type="compositionally biased region" description="Basic and acidic residues" evidence="5">
    <location>
        <begin position="901"/>
        <end position="910"/>
    </location>
</feature>
<evidence type="ECO:0000313" key="8">
    <source>
        <dbReference type="Proteomes" id="UP000504607"/>
    </source>
</evidence>
<keyword evidence="4" id="KW-0539">Nucleus</keyword>
<dbReference type="InterPro" id="IPR048386">
    <property type="entry name" value="Med15_C"/>
</dbReference>
<dbReference type="Pfam" id="PF21539">
    <property type="entry name" value="Med15_C"/>
    <property type="match status" value="1"/>
</dbReference>
<dbReference type="GO" id="GO:0005634">
    <property type="term" value="C:nucleus"/>
    <property type="evidence" value="ECO:0007669"/>
    <property type="project" value="UniProtKB-SubCell"/>
</dbReference>
<dbReference type="OrthoDB" id="785129at2759"/>
<accession>A0A6J0PHB8</accession>
<gene>
    <name evidence="9" type="primary">LOC105043180</name>
</gene>
<keyword evidence="2" id="KW-0805">Transcription regulation</keyword>
<dbReference type="PANTHER" id="PTHR33137:SF4">
    <property type="entry name" value="MEDIATOR OF RNA POLYMERASE II TRANSCRIPTION SUBUNIT 15A-RELATED"/>
    <property type="match status" value="1"/>
</dbReference>
<evidence type="ECO:0000256" key="3">
    <source>
        <dbReference type="ARBA" id="ARBA00023163"/>
    </source>
</evidence>
<feature type="region of interest" description="Disordered" evidence="5">
    <location>
        <begin position="1"/>
        <end position="37"/>
    </location>
</feature>
<feature type="compositionally biased region" description="Polar residues" evidence="5">
    <location>
        <begin position="1"/>
        <end position="21"/>
    </location>
</feature>
<dbReference type="InterPro" id="IPR036529">
    <property type="entry name" value="KIX_dom_sf"/>
</dbReference>
<dbReference type="AlphaFoldDB" id="A0A6J0PHB8"/>
<keyword evidence="8" id="KW-1185">Reference proteome</keyword>
<dbReference type="RefSeq" id="XP_019705274.1">
    <property type="nucleotide sequence ID" value="XM_019849715.2"/>
</dbReference>
<proteinExistence type="predicted"/>
<evidence type="ECO:0000256" key="5">
    <source>
        <dbReference type="SAM" id="MobiDB-lite"/>
    </source>
</evidence>
<name>A0A6J0PHB8_ELAGV</name>
<feature type="compositionally biased region" description="Low complexity" evidence="5">
    <location>
        <begin position="244"/>
        <end position="254"/>
    </location>
</feature>
<feature type="region of interest" description="Disordered" evidence="5">
    <location>
        <begin position="233"/>
        <end position="254"/>
    </location>
</feature>
<dbReference type="GeneID" id="105043180"/>
<feature type="compositionally biased region" description="Polar residues" evidence="5">
    <location>
        <begin position="304"/>
        <end position="362"/>
    </location>
</feature>
<feature type="compositionally biased region" description="Polar residues" evidence="5">
    <location>
        <begin position="386"/>
        <end position="407"/>
    </location>
</feature>
<feature type="region of interest" description="Disordered" evidence="5">
    <location>
        <begin position="826"/>
        <end position="848"/>
    </location>
</feature>
<feature type="domain" description="ARC105/Med15 mediator subunit C-terminal" evidence="7">
    <location>
        <begin position="1105"/>
        <end position="1182"/>
    </location>
</feature>
<dbReference type="Proteomes" id="UP000504607">
    <property type="component" value="Chromosome 4"/>
</dbReference>
<evidence type="ECO:0000313" key="9">
    <source>
        <dbReference type="RefSeq" id="XP_019705274.1"/>
    </source>
</evidence>
<dbReference type="GO" id="GO:0003713">
    <property type="term" value="F:transcription coactivator activity"/>
    <property type="evidence" value="ECO:0007669"/>
    <property type="project" value="InterPro"/>
</dbReference>
<feature type="region of interest" description="Disordered" evidence="5">
    <location>
        <begin position="868"/>
        <end position="958"/>
    </location>
</feature>
<dbReference type="PANTHER" id="PTHR33137">
    <property type="entry name" value="MEDIATOR OF RNA POLYMERASE II TRANSCRIPTION SUBUNIT 15A-RELATED"/>
    <property type="match status" value="1"/>
</dbReference>
<evidence type="ECO:0000256" key="1">
    <source>
        <dbReference type="ARBA" id="ARBA00004123"/>
    </source>
</evidence>
<feature type="region of interest" description="Disordered" evidence="5">
    <location>
        <begin position="470"/>
        <end position="500"/>
    </location>
</feature>
<feature type="region of interest" description="Disordered" evidence="5">
    <location>
        <begin position="159"/>
        <end position="188"/>
    </location>
</feature>
<feature type="compositionally biased region" description="Low complexity" evidence="5">
    <location>
        <begin position="544"/>
        <end position="569"/>
    </location>
</feature>
<feature type="compositionally biased region" description="Low complexity" evidence="5">
    <location>
        <begin position="367"/>
        <end position="385"/>
    </location>
</feature>
<feature type="compositionally biased region" description="Low complexity" evidence="5">
    <location>
        <begin position="281"/>
        <end position="299"/>
    </location>
</feature>
<evidence type="ECO:0000256" key="4">
    <source>
        <dbReference type="ARBA" id="ARBA00023242"/>
    </source>
</evidence>
<evidence type="ECO:0000259" key="6">
    <source>
        <dbReference type="Pfam" id="PF16987"/>
    </source>
</evidence>
<feature type="compositionally biased region" description="Polar residues" evidence="5">
    <location>
        <begin position="484"/>
        <end position="500"/>
    </location>
</feature>
<comment type="subcellular location">
    <subcellularLocation>
        <location evidence="1">Nucleus</location>
    </subcellularLocation>
</comment>
<feature type="compositionally biased region" description="Polar residues" evidence="5">
    <location>
        <begin position="943"/>
        <end position="955"/>
    </location>
</feature>
<feature type="region of interest" description="Disordered" evidence="5">
    <location>
        <begin position="544"/>
        <end position="575"/>
    </location>
</feature>
<dbReference type="InterPro" id="IPR044661">
    <property type="entry name" value="MED15a/b/c-like"/>
</dbReference>
<dbReference type="InParanoid" id="A0A6J0PHB8"/>
<dbReference type="Gene3D" id="1.10.246.20">
    <property type="entry name" value="Coactivator CBP, KIX domain"/>
    <property type="match status" value="1"/>
</dbReference>
<protein>
    <submittedName>
        <fullName evidence="9">Mediator of RNA polymerase II transcription subunit 15a isoform X1</fullName>
    </submittedName>
</protein>
<dbReference type="GO" id="GO:0031490">
    <property type="term" value="F:chromatin DNA binding"/>
    <property type="evidence" value="ECO:0007669"/>
    <property type="project" value="InterPro"/>
</dbReference>
<dbReference type="Pfam" id="PF16987">
    <property type="entry name" value="KIX_2"/>
    <property type="match status" value="1"/>
</dbReference>
<organism evidence="8 9">
    <name type="scientific">Elaeis guineensis var. tenera</name>
    <name type="common">Oil palm</name>
    <dbReference type="NCBI Taxonomy" id="51953"/>
    <lineage>
        <taxon>Eukaryota</taxon>
        <taxon>Viridiplantae</taxon>
        <taxon>Streptophyta</taxon>
        <taxon>Embryophyta</taxon>
        <taxon>Tracheophyta</taxon>
        <taxon>Spermatophyta</taxon>
        <taxon>Magnoliopsida</taxon>
        <taxon>Liliopsida</taxon>
        <taxon>Arecaceae</taxon>
        <taxon>Arecoideae</taxon>
        <taxon>Cocoseae</taxon>
        <taxon>Elaeidinae</taxon>
        <taxon>Elaeis</taxon>
    </lineage>
</organism>
<feature type="region of interest" description="Disordered" evidence="5">
    <location>
        <begin position="273"/>
        <end position="407"/>
    </location>
</feature>